<reference evidence="2 3" key="1">
    <citation type="journal article" date="2006" name="Nature">
        <title>Insights from the genome of the biotrophic fungal plant pathogen Ustilago maydis.</title>
        <authorList>
            <person name="Kamper J."/>
            <person name="Kahmann R."/>
            <person name="Bolker M."/>
            <person name="Ma L.J."/>
            <person name="Brefort T."/>
            <person name="Saville B.J."/>
            <person name="Banuett F."/>
            <person name="Kronstad J.W."/>
            <person name="Gold S.E."/>
            <person name="Muller O."/>
            <person name="Perlin M.H."/>
            <person name="Wosten H.A."/>
            <person name="de Vries R."/>
            <person name="Ruiz-Herrera J."/>
            <person name="Reynaga-Pena C.G."/>
            <person name="Snetselaar K."/>
            <person name="McCann M."/>
            <person name="Perez-Martin J."/>
            <person name="Feldbrugge M."/>
            <person name="Basse C.W."/>
            <person name="Steinberg G."/>
            <person name="Ibeas J.I."/>
            <person name="Holloman W."/>
            <person name="Guzman P."/>
            <person name="Farman M."/>
            <person name="Stajich J.E."/>
            <person name="Sentandreu R."/>
            <person name="Gonzalez-Prieto J.M."/>
            <person name="Kennell J.C."/>
            <person name="Molina L."/>
            <person name="Schirawski J."/>
            <person name="Mendoza-Mendoza A."/>
            <person name="Greilinger D."/>
            <person name="Munch K."/>
            <person name="Rossel N."/>
            <person name="Scherer M."/>
            <person name="Vranes M."/>
            <person name="Ladendorf O."/>
            <person name="Vincon V."/>
            <person name="Fuchs U."/>
            <person name="Sandrock B."/>
            <person name="Meng S."/>
            <person name="Ho E.C."/>
            <person name="Cahill M.J."/>
            <person name="Boyce K.J."/>
            <person name="Klose J."/>
            <person name="Klosterman S.J."/>
            <person name="Deelstra H.J."/>
            <person name="Ortiz-Castellanos L."/>
            <person name="Li W."/>
            <person name="Sanchez-Alonso P."/>
            <person name="Schreier P.H."/>
            <person name="Hauser-Hahn I."/>
            <person name="Vaupel M."/>
            <person name="Koopmann E."/>
            <person name="Friedrich G."/>
            <person name="Voss H."/>
            <person name="Schluter T."/>
            <person name="Margolis J."/>
            <person name="Platt D."/>
            <person name="Swimmer C."/>
            <person name="Gnirke A."/>
            <person name="Chen F."/>
            <person name="Vysotskaia V."/>
            <person name="Mannhaupt G."/>
            <person name="Guldener U."/>
            <person name="Munsterkotter M."/>
            <person name="Haase D."/>
            <person name="Oesterheld M."/>
            <person name="Mewes H.W."/>
            <person name="Mauceli E.W."/>
            <person name="DeCaprio D."/>
            <person name="Wade C.M."/>
            <person name="Butler J."/>
            <person name="Young S."/>
            <person name="Jaffe D.B."/>
            <person name="Calvo S."/>
            <person name="Nusbaum C."/>
            <person name="Galagan J."/>
            <person name="Birren B.W."/>
        </authorList>
    </citation>
    <scope>NUCLEOTIDE SEQUENCE [LARGE SCALE GENOMIC DNA]</scope>
    <source>
        <strain evidence="3">DSM 14603 / FGSC 9021 / UM521</strain>
    </source>
</reference>
<dbReference type="Gene3D" id="3.40.50.720">
    <property type="entry name" value="NAD(P)-binding Rossmann-like Domain"/>
    <property type="match status" value="1"/>
</dbReference>
<dbReference type="InParanoid" id="A0A0D1DSR6"/>
<evidence type="ECO:0000313" key="3">
    <source>
        <dbReference type="Proteomes" id="UP000000561"/>
    </source>
</evidence>
<dbReference type="KEGG" id="uma:UMAG_04486"/>
<feature type="region of interest" description="Disordered" evidence="1">
    <location>
        <begin position="158"/>
        <end position="195"/>
    </location>
</feature>
<evidence type="ECO:0000313" key="2">
    <source>
        <dbReference type="EMBL" id="KIS67384.1"/>
    </source>
</evidence>
<organism evidence="2 3">
    <name type="scientific">Mycosarcoma maydis</name>
    <name type="common">Corn smut fungus</name>
    <name type="synonym">Ustilago maydis</name>
    <dbReference type="NCBI Taxonomy" id="5270"/>
    <lineage>
        <taxon>Eukaryota</taxon>
        <taxon>Fungi</taxon>
        <taxon>Dikarya</taxon>
        <taxon>Basidiomycota</taxon>
        <taxon>Ustilaginomycotina</taxon>
        <taxon>Ustilaginomycetes</taxon>
        <taxon>Ustilaginales</taxon>
        <taxon>Ustilaginaceae</taxon>
        <taxon>Mycosarcoma</taxon>
    </lineage>
</organism>
<sequence length="1175" mass="131627">MVLDNFIYNAEHRVVVCRRCATCLVPREQSWLKHLRAKPHELKGRYLQLTVEHLATYSLRSFDELRAQAKDTSRQSHPCQPIAGLALYDGFICHCAPGECTYKTRRIKLMRDHLAVHGKKGKQHSDTTPLWRACQLQTYFTAKGMIDYFEVEDVAPTMSPQTAPLNSPSSSFSDDTTPTISQQAAPLGTSSSSLSPSASTIAVQQQVRSHFHRVIKERICHRSQLSCAVRIPLRSKTHPDCDPWLVITGFSTHLDGLYDAEIQSSYALHARSDENVVSNGSSENFNDSELRRILIAAEHTLRDAYRLCSDSSPHRKMTQLHALTLNHFRLGDARDIGATRGALFRASKHSNSLVACFRLTKQLLAYYYRVVYLSDGHFTNNTEGHALPHDVIKPTLEQSQAMDAIITVLRRQDALQDATSSASGADMDINDVAAATAELDDQLKKAIRDLLVSLICCWIVSKPFQSPLLSFCAMRSRTLLQHDDDALYARGRCKWREPGNCSRDLSALIWMFQLMLFDAVCSTCGDDESQILPRLELKCRTYCHTMAQSPFGQMLQWRSCLFAASMNTITEHQARWSIDGFTVDYKGTKLHMNHIAQLVVNEYKVASRILYDDLLLGIMADTPRIEPWQIEDDLDQDEQDASWLTDARNAELLADTQLAIWNKIEASPDLERTFVRQLDPGSPDDFLERLLVMIYISSGQPLRSTELLSVIVSNTDVQRRSVLVWEKSVLFRVRYHNSLELTGAAKDNLRFLPSEIGSLFLTFLAFVQPLREVFLRQNQPEARLSPYLWSKMDGSVWEGGSVSACLSRACARAAVPTFNVSWWRQVAASITKEKFNQQQRAHFDLDDVDACEEIQDEEDLAYLAGVSNYSSRTSNYAYAGSTNLNASSLLHRAYHASDCWRTLFNIDAKLLAERLGPGSCAAAQRVAPKERTADLSLTACLSYAHAKLACEHLLEKLDEHLKASGSSYLDSVVVRIGQLSGPECMGEWTTAEHMAMIAQSSNTIRALPKLTGEASWIRVDRAAKAMVELANVSHGSRESSNATSTPSTTSDILHLENGARRSWADILKIFARNMDLSSTDTLEWEAWLASVQKLGNQIDDSVPQTPVDANPCIKILDFLQQDFLRLGTGGVVLDLAKARSYSRTLRNSQAISDELIQLSRWLERTGLASISDAPD</sequence>
<dbReference type="Proteomes" id="UP000000561">
    <property type="component" value="Chromosome 14"/>
</dbReference>
<proteinExistence type="predicted"/>
<dbReference type="GO" id="GO:0031956">
    <property type="term" value="F:medium-chain fatty acid-CoA ligase activity"/>
    <property type="evidence" value="ECO:0000318"/>
    <property type="project" value="GO_Central"/>
</dbReference>
<protein>
    <submittedName>
        <fullName evidence="2">Uncharacterized protein</fullName>
    </submittedName>
</protein>
<feature type="compositionally biased region" description="Low complexity" evidence="1">
    <location>
        <begin position="167"/>
        <end position="195"/>
    </location>
</feature>
<dbReference type="VEuPathDB" id="FungiDB:UMAG_04486"/>
<name>A0A0D1DSR6_MYCMD</name>
<dbReference type="GeneID" id="23564655"/>
<dbReference type="OMA" id="VIKERIC"/>
<dbReference type="SUPFAM" id="SSF51735">
    <property type="entry name" value="NAD(P)-binding Rossmann-fold domains"/>
    <property type="match status" value="1"/>
</dbReference>
<dbReference type="EMBL" id="CM003153">
    <property type="protein sequence ID" value="KIS67384.1"/>
    <property type="molecule type" value="Genomic_DNA"/>
</dbReference>
<dbReference type="InterPro" id="IPR036291">
    <property type="entry name" value="NAD(P)-bd_dom_sf"/>
</dbReference>
<dbReference type="InterPro" id="IPR022698">
    <property type="entry name" value="OrsD"/>
</dbReference>
<dbReference type="GO" id="GO:0006631">
    <property type="term" value="P:fatty acid metabolic process"/>
    <property type="evidence" value="ECO:0000318"/>
    <property type="project" value="GO_Central"/>
</dbReference>
<dbReference type="OrthoDB" id="3944494at2759"/>
<dbReference type="Pfam" id="PF12013">
    <property type="entry name" value="OrsD"/>
    <property type="match status" value="1"/>
</dbReference>
<dbReference type="eggNOG" id="ENOG502SPWY">
    <property type="taxonomic scope" value="Eukaryota"/>
</dbReference>
<dbReference type="AlphaFoldDB" id="A0A0D1DSR6"/>
<accession>A0A0D1DSR6</accession>
<dbReference type="RefSeq" id="XP_011391156.1">
    <property type="nucleotide sequence ID" value="XM_011392854.1"/>
</dbReference>
<keyword evidence="3" id="KW-1185">Reference proteome</keyword>
<gene>
    <name evidence="2" type="ORF">UMAG_04486</name>
</gene>
<evidence type="ECO:0000256" key="1">
    <source>
        <dbReference type="SAM" id="MobiDB-lite"/>
    </source>
</evidence>